<evidence type="ECO:0000256" key="3">
    <source>
        <dbReference type="ARBA" id="ARBA00022679"/>
    </source>
</evidence>
<dbReference type="FunCoup" id="G0V5Y0">
    <property type="interactions" value="863"/>
</dbReference>
<dbReference type="InterPro" id="IPR029063">
    <property type="entry name" value="SAM-dependent_MTases_sf"/>
</dbReference>
<dbReference type="OrthoDB" id="10027013at2759"/>
<dbReference type="RefSeq" id="XP_003673259.1">
    <property type="nucleotide sequence ID" value="XM_003673211.1"/>
</dbReference>
<organism evidence="5 6">
    <name type="scientific">Naumovozyma castellii</name>
    <name type="common">Yeast</name>
    <name type="synonym">Saccharomyces castellii</name>
    <dbReference type="NCBI Taxonomy" id="27288"/>
    <lineage>
        <taxon>Eukaryota</taxon>
        <taxon>Fungi</taxon>
        <taxon>Dikarya</taxon>
        <taxon>Ascomycota</taxon>
        <taxon>Saccharomycotina</taxon>
        <taxon>Saccharomycetes</taxon>
        <taxon>Saccharomycetales</taxon>
        <taxon>Saccharomycetaceae</taxon>
        <taxon>Naumovozyma</taxon>
    </lineage>
</organism>
<dbReference type="InterPro" id="IPR013216">
    <property type="entry name" value="Methyltransf_11"/>
</dbReference>
<evidence type="ECO:0000259" key="4">
    <source>
        <dbReference type="Pfam" id="PF08241"/>
    </source>
</evidence>
<sequence>MPSTSYLDKNYKSTHYNNVRPSYPDALIEEILKYHHGPKVRLVDVGCGTGIATVLFKDKFQEIIGVDPSESMLEAFKHEIDKSVAPNDRNKFKLIASPGEDFPEVKTNTVDMVIGAESIHWCDMEKLFGEVSRVLRDDGTFAFWFYIQPEFIDLGAKAQEIYYKYGWSDQFMGKYLTSSQREFFNNFGGSDLPKLLAKKFKDIEFHNFDPNNKSVANRSSFYMKGAMTLLEFKELVKSWSLYASWMKNNPNEPDIADTFINELKTVCSVEDEVMPLRVEWKTFHYLCRKM</sequence>
<reference evidence="5 6" key="1">
    <citation type="journal article" date="2011" name="Proc. Natl. Acad. Sci. U.S.A.">
        <title>Evolutionary erosion of yeast sex chromosomes by mating-type switching accidents.</title>
        <authorList>
            <person name="Gordon J.L."/>
            <person name="Armisen D."/>
            <person name="Proux-Wera E."/>
            <person name="Oheigeartaigh S.S."/>
            <person name="Byrne K.P."/>
            <person name="Wolfe K.H."/>
        </authorList>
    </citation>
    <scope>NUCLEOTIDE SEQUENCE [LARGE SCALE GENOMIC DNA]</scope>
    <source>
        <strain evidence="6">ATCC 76901 / BCRC 22586 / CBS 4309 / NBRC 1992 / NRRL Y-12630</strain>
    </source>
</reference>
<dbReference type="GO" id="GO:0003729">
    <property type="term" value="F:mRNA binding"/>
    <property type="evidence" value="ECO:0007669"/>
    <property type="project" value="EnsemblFungi"/>
</dbReference>
<dbReference type="Proteomes" id="UP000001640">
    <property type="component" value="Chromosome 1"/>
</dbReference>
<dbReference type="PANTHER" id="PTHR44942:SF4">
    <property type="entry name" value="METHYLTRANSFERASE TYPE 11 DOMAIN-CONTAINING PROTEIN"/>
    <property type="match status" value="1"/>
</dbReference>
<evidence type="ECO:0000256" key="1">
    <source>
        <dbReference type="ARBA" id="ARBA00008361"/>
    </source>
</evidence>
<keyword evidence="3" id="KW-0808">Transferase</keyword>
<dbReference type="PANTHER" id="PTHR44942">
    <property type="entry name" value="METHYLTRANSF_11 DOMAIN-CONTAINING PROTEIN"/>
    <property type="match status" value="1"/>
</dbReference>
<accession>G0V5Y0</accession>
<name>G0V5Y0_NAUCA</name>
<dbReference type="STRING" id="1064592.G0V5Y0"/>
<proteinExistence type="inferred from homology"/>
<dbReference type="SUPFAM" id="SSF53335">
    <property type="entry name" value="S-adenosyl-L-methionine-dependent methyltransferases"/>
    <property type="match status" value="1"/>
</dbReference>
<dbReference type="OMA" id="KEWQECV"/>
<dbReference type="GO" id="GO:0032259">
    <property type="term" value="P:methylation"/>
    <property type="evidence" value="ECO:0007669"/>
    <property type="project" value="UniProtKB-KW"/>
</dbReference>
<dbReference type="EMBL" id="HE576752">
    <property type="protein sequence ID" value="CCC66868.1"/>
    <property type="molecule type" value="Genomic_DNA"/>
</dbReference>
<comment type="similarity">
    <text evidence="1">Belongs to the methyltransferase superfamily.</text>
</comment>
<keyword evidence="2" id="KW-0489">Methyltransferase</keyword>
<evidence type="ECO:0000256" key="2">
    <source>
        <dbReference type="ARBA" id="ARBA00022603"/>
    </source>
</evidence>
<dbReference type="KEGG" id="ncs:NCAS_0A03100"/>
<dbReference type="AlphaFoldDB" id="G0V5Y0"/>
<evidence type="ECO:0000313" key="6">
    <source>
        <dbReference type="Proteomes" id="UP000001640"/>
    </source>
</evidence>
<dbReference type="eggNOG" id="KOG3010">
    <property type="taxonomic scope" value="Eukaryota"/>
</dbReference>
<dbReference type="Pfam" id="PF08241">
    <property type="entry name" value="Methyltransf_11"/>
    <property type="match status" value="1"/>
</dbReference>
<protein>
    <recommendedName>
        <fullName evidence="4">Methyltransferase type 11 domain-containing protein</fullName>
    </recommendedName>
</protein>
<dbReference type="InParanoid" id="G0V5Y0"/>
<gene>
    <name evidence="5" type="primary">NCAS0A03100</name>
    <name evidence="5" type="ordered locus">NCAS_0A03100</name>
</gene>
<feature type="domain" description="Methyltransferase type 11" evidence="4">
    <location>
        <begin position="43"/>
        <end position="143"/>
    </location>
</feature>
<keyword evidence="6" id="KW-1185">Reference proteome</keyword>
<evidence type="ECO:0000313" key="5">
    <source>
        <dbReference type="EMBL" id="CCC66868.1"/>
    </source>
</evidence>
<reference key="2">
    <citation type="submission" date="2011-08" db="EMBL/GenBank/DDBJ databases">
        <title>Genome sequence of Naumovozyma castellii.</title>
        <authorList>
            <person name="Gordon J.L."/>
            <person name="Armisen D."/>
            <person name="Proux-Wera E."/>
            <person name="OhEigeartaigh S.S."/>
            <person name="Byrne K.P."/>
            <person name="Wolfe K.H."/>
        </authorList>
    </citation>
    <scope>NUCLEOTIDE SEQUENCE</scope>
    <source>
        <strain>Type strain:CBS 4309</strain>
    </source>
</reference>
<dbReference type="GO" id="GO:0055088">
    <property type="term" value="P:lipid homeostasis"/>
    <property type="evidence" value="ECO:0007669"/>
    <property type="project" value="EnsemblFungi"/>
</dbReference>
<dbReference type="HOGENOM" id="CLU_049344_1_2_1"/>
<dbReference type="CDD" id="cd02440">
    <property type="entry name" value="AdoMet_MTases"/>
    <property type="match status" value="1"/>
</dbReference>
<dbReference type="InterPro" id="IPR051052">
    <property type="entry name" value="Diverse_substrate_MTase"/>
</dbReference>
<dbReference type="Gene3D" id="3.40.50.150">
    <property type="entry name" value="Vaccinia Virus protein VP39"/>
    <property type="match status" value="1"/>
</dbReference>
<dbReference type="GeneID" id="96900357"/>
<dbReference type="GO" id="GO:0008757">
    <property type="term" value="F:S-adenosylmethionine-dependent methyltransferase activity"/>
    <property type="evidence" value="ECO:0007669"/>
    <property type="project" value="EnsemblFungi"/>
</dbReference>